<name>A0AAD6LW72_9ROSI</name>
<protein>
    <submittedName>
        <fullName evidence="2">Uncharacterized protein</fullName>
    </submittedName>
</protein>
<feature type="compositionally biased region" description="Basic and acidic residues" evidence="1">
    <location>
        <begin position="101"/>
        <end position="110"/>
    </location>
</feature>
<gene>
    <name evidence="2" type="ORF">NC653_030379</name>
</gene>
<sequence length="110" mass="12289">MTSTKRVPLLPPVLPVGPLLASHQQLPLYLFHFHIQPRVVFNPNNPCLVAEKMGEGKIESCGFEDTPEIDYSIQNHPLSTSNGNRDREREAARLGTARLGTARESRQETV</sequence>
<accession>A0AAD6LW72</accession>
<keyword evidence="3" id="KW-1185">Reference proteome</keyword>
<evidence type="ECO:0000256" key="1">
    <source>
        <dbReference type="SAM" id="MobiDB-lite"/>
    </source>
</evidence>
<evidence type="ECO:0000313" key="2">
    <source>
        <dbReference type="EMBL" id="KAJ6974266.1"/>
    </source>
</evidence>
<dbReference type="Proteomes" id="UP001164929">
    <property type="component" value="Chromosome 13"/>
</dbReference>
<reference evidence="2" key="1">
    <citation type="journal article" date="2023" name="Mol. Ecol. Resour.">
        <title>Chromosome-level genome assembly of a triploid poplar Populus alba 'Berolinensis'.</title>
        <authorList>
            <person name="Chen S."/>
            <person name="Yu Y."/>
            <person name="Wang X."/>
            <person name="Wang S."/>
            <person name="Zhang T."/>
            <person name="Zhou Y."/>
            <person name="He R."/>
            <person name="Meng N."/>
            <person name="Wang Y."/>
            <person name="Liu W."/>
            <person name="Liu Z."/>
            <person name="Liu J."/>
            <person name="Guo Q."/>
            <person name="Huang H."/>
            <person name="Sederoff R.R."/>
            <person name="Wang G."/>
            <person name="Qu G."/>
            <person name="Chen S."/>
        </authorList>
    </citation>
    <scope>NUCLEOTIDE SEQUENCE</scope>
    <source>
        <strain evidence="2">SC-2020</strain>
    </source>
</reference>
<evidence type="ECO:0000313" key="3">
    <source>
        <dbReference type="Proteomes" id="UP001164929"/>
    </source>
</evidence>
<dbReference type="AlphaFoldDB" id="A0AAD6LW72"/>
<feature type="compositionally biased region" description="Polar residues" evidence="1">
    <location>
        <begin position="74"/>
        <end position="83"/>
    </location>
</feature>
<dbReference type="EMBL" id="JAQIZT010000013">
    <property type="protein sequence ID" value="KAJ6974266.1"/>
    <property type="molecule type" value="Genomic_DNA"/>
</dbReference>
<organism evidence="2 3">
    <name type="scientific">Populus alba x Populus x berolinensis</name>
    <dbReference type="NCBI Taxonomy" id="444605"/>
    <lineage>
        <taxon>Eukaryota</taxon>
        <taxon>Viridiplantae</taxon>
        <taxon>Streptophyta</taxon>
        <taxon>Embryophyta</taxon>
        <taxon>Tracheophyta</taxon>
        <taxon>Spermatophyta</taxon>
        <taxon>Magnoliopsida</taxon>
        <taxon>eudicotyledons</taxon>
        <taxon>Gunneridae</taxon>
        <taxon>Pentapetalae</taxon>
        <taxon>rosids</taxon>
        <taxon>fabids</taxon>
        <taxon>Malpighiales</taxon>
        <taxon>Salicaceae</taxon>
        <taxon>Saliceae</taxon>
        <taxon>Populus</taxon>
    </lineage>
</organism>
<proteinExistence type="predicted"/>
<feature type="region of interest" description="Disordered" evidence="1">
    <location>
        <begin position="74"/>
        <end position="110"/>
    </location>
</feature>
<comment type="caution">
    <text evidence="2">The sequence shown here is derived from an EMBL/GenBank/DDBJ whole genome shotgun (WGS) entry which is preliminary data.</text>
</comment>